<dbReference type="AlphaFoldDB" id="X1F1C2"/>
<proteinExistence type="predicted"/>
<accession>X1F1C2</accession>
<comment type="caution">
    <text evidence="1">The sequence shown here is derived from an EMBL/GenBank/DDBJ whole genome shotgun (WGS) entry which is preliminary data.</text>
</comment>
<reference evidence="1" key="1">
    <citation type="journal article" date="2014" name="Front. Microbiol.">
        <title>High frequency of phylogenetically diverse reductive dehalogenase-homologous genes in deep subseafloor sedimentary metagenomes.</title>
        <authorList>
            <person name="Kawai M."/>
            <person name="Futagami T."/>
            <person name="Toyoda A."/>
            <person name="Takaki Y."/>
            <person name="Nishi S."/>
            <person name="Hori S."/>
            <person name="Arai W."/>
            <person name="Tsubouchi T."/>
            <person name="Morono Y."/>
            <person name="Uchiyama I."/>
            <person name="Ito T."/>
            <person name="Fujiyama A."/>
            <person name="Inagaki F."/>
            <person name="Takami H."/>
        </authorList>
    </citation>
    <scope>NUCLEOTIDE SEQUENCE</scope>
    <source>
        <strain evidence="1">Expedition CK06-06</strain>
    </source>
</reference>
<organism evidence="1">
    <name type="scientific">marine sediment metagenome</name>
    <dbReference type="NCBI Taxonomy" id="412755"/>
    <lineage>
        <taxon>unclassified sequences</taxon>
        <taxon>metagenomes</taxon>
        <taxon>ecological metagenomes</taxon>
    </lineage>
</organism>
<sequence>TDLDSLTYADTGHRIRFAQLLSYLTYQTNLSNPDQTSAIEISDISMHFERPHDGLHGSGSDSIMEPMQNGAPVMTVSLTFPRMDTINDAYFADFIAEIEKKACFWFHGPQLHPDQIYEFDFYFPRLRVINVEYPFDEIIPCTMTLQVEKAADYTGFMSPYPYIRPAIVSILSL</sequence>
<gene>
    <name evidence="1" type="ORF">S03H2_07836</name>
</gene>
<dbReference type="EMBL" id="BARU01003691">
    <property type="protein sequence ID" value="GAH26370.1"/>
    <property type="molecule type" value="Genomic_DNA"/>
</dbReference>
<name>X1F1C2_9ZZZZ</name>
<protein>
    <submittedName>
        <fullName evidence="1">Uncharacterized protein</fullName>
    </submittedName>
</protein>
<feature type="non-terminal residue" evidence="1">
    <location>
        <position position="1"/>
    </location>
</feature>
<evidence type="ECO:0000313" key="1">
    <source>
        <dbReference type="EMBL" id="GAH26370.1"/>
    </source>
</evidence>